<evidence type="ECO:0008006" key="8">
    <source>
        <dbReference type="Google" id="ProtNLM"/>
    </source>
</evidence>
<dbReference type="InterPro" id="IPR056332">
    <property type="entry name" value="Beta-prop_BBS7"/>
</dbReference>
<keyword evidence="7" id="KW-1185">Reference proteome</keyword>
<organism>
    <name type="scientific">Ixodes scapularis</name>
    <name type="common">Black-legged tick</name>
    <name type="synonym">Deer tick</name>
    <dbReference type="NCBI Taxonomy" id="6945"/>
    <lineage>
        <taxon>Eukaryota</taxon>
        <taxon>Metazoa</taxon>
        <taxon>Ecdysozoa</taxon>
        <taxon>Arthropoda</taxon>
        <taxon>Chelicerata</taxon>
        <taxon>Arachnida</taxon>
        <taxon>Acari</taxon>
        <taxon>Parasitiformes</taxon>
        <taxon>Ixodida</taxon>
        <taxon>Ixodoidea</taxon>
        <taxon>Ixodidae</taxon>
        <taxon>Ixodinae</taxon>
        <taxon>Ixodes</taxon>
    </lineage>
</organism>
<dbReference type="EMBL" id="ABJB010104130">
    <property type="status" value="NOT_ANNOTATED_CDS"/>
    <property type="molecule type" value="Genomic_DNA"/>
</dbReference>
<keyword evidence="1" id="KW-0175">Coiled coil</keyword>
<dbReference type="VEuPathDB" id="VectorBase:ISCW011396"/>
<dbReference type="EnsemblMetazoa" id="ISCW011396-RA">
    <property type="protein sequence ID" value="ISCW011396-PA"/>
    <property type="gene ID" value="ISCW011396"/>
</dbReference>
<evidence type="ECO:0000259" key="3">
    <source>
        <dbReference type="Pfam" id="PF23361"/>
    </source>
</evidence>
<dbReference type="EMBL" id="DS859680">
    <property type="protein sequence ID" value="EEC13982.1"/>
    <property type="molecule type" value="Genomic_DNA"/>
</dbReference>
<dbReference type="GO" id="GO:0060271">
    <property type="term" value="P:cilium assembly"/>
    <property type="evidence" value="ECO:0000318"/>
    <property type="project" value="GO_Central"/>
</dbReference>
<gene>
    <name evidence="5" type="ORF">IscW_ISCW011396</name>
</gene>
<dbReference type="PANTHER" id="PTHR16074:SF4">
    <property type="entry name" value="BARDET-BIEDL SYNDROME 7 PROTEIN"/>
    <property type="match status" value="1"/>
</dbReference>
<feature type="domain" description="BBS7 platform" evidence="3">
    <location>
        <begin position="385"/>
        <end position="486"/>
    </location>
</feature>
<protein>
    <recommendedName>
        <fullName evidence="8">Bardet-Biedl syndrome 7 protein homolog</fullName>
    </recommendedName>
</protein>
<proteinExistence type="predicted"/>
<dbReference type="EMBL" id="ABJB011094499">
    <property type="status" value="NOT_ANNOTATED_CDS"/>
    <property type="molecule type" value="Genomic_DNA"/>
</dbReference>
<dbReference type="GO" id="GO:0008104">
    <property type="term" value="P:intracellular protein localization"/>
    <property type="evidence" value="ECO:0000318"/>
    <property type="project" value="GO_Central"/>
</dbReference>
<dbReference type="PaxDb" id="6945-B7Q560"/>
<feature type="domain" description="BBS7 beta-propeller" evidence="4">
    <location>
        <begin position="22"/>
        <end position="115"/>
    </location>
</feature>
<dbReference type="GO" id="GO:0005930">
    <property type="term" value="C:axoneme"/>
    <property type="evidence" value="ECO:0000318"/>
    <property type="project" value="GO_Central"/>
</dbReference>
<dbReference type="EMBL" id="ABJB010326901">
    <property type="status" value="NOT_ANNOTATED_CDS"/>
    <property type="molecule type" value="Genomic_DNA"/>
</dbReference>
<reference evidence="6" key="2">
    <citation type="submission" date="2020-05" db="UniProtKB">
        <authorList>
            <consortium name="EnsemblMetazoa"/>
        </authorList>
    </citation>
    <scope>IDENTIFICATION</scope>
    <source>
        <strain evidence="6">wikel</strain>
    </source>
</reference>
<dbReference type="Proteomes" id="UP000001555">
    <property type="component" value="Unassembled WGS sequence"/>
</dbReference>
<dbReference type="InterPro" id="IPR056334">
    <property type="entry name" value="BBS7_GAE_dom"/>
</dbReference>
<dbReference type="InterPro" id="IPR056333">
    <property type="entry name" value="BBS7_pf_dom"/>
</dbReference>
<feature type="domain" description="BBS7 beta-propeller" evidence="4">
    <location>
        <begin position="118"/>
        <end position="210"/>
    </location>
</feature>
<evidence type="ECO:0000313" key="6">
    <source>
        <dbReference type="EnsemblMetazoa" id="ISCW011396-PA"/>
    </source>
</evidence>
<dbReference type="Pfam" id="PF23361">
    <property type="entry name" value="BBS7_pf"/>
    <property type="match status" value="1"/>
</dbReference>
<dbReference type="Pfam" id="PF23360">
    <property type="entry name" value="BBS7_GAE"/>
    <property type="match status" value="1"/>
</dbReference>
<dbReference type="VEuPathDB" id="VectorBase:ISCP_032990"/>
<sequence length="531" mass="58551">MELNLNRVDYIQVDATCSKAARLLPASEHKACQKVVVGSQSGVLHCFGISRGQVETIFKTLPGKSVSRVELGGAVGSIQDKIFMAAGNEVCGYTRKGKQFLKFDTNITDTIRCMASATPVWELEGSSGEGSVTCLGNYDMTGDGIKDLLVGRNDGQIEVYAYNDVDEPVLRFSYNCGESVTSVLGGVVSTAKYDEVIVTTFSGWVFGLSSEHAEKRLDPNYLLISPESAQKILKLKEEVEQLEAKVVKERENYQLATYSDKGAVSAVPFFGIEDSFVLNRRDASYTLSIQVQTAIDTILLQCNVPVDLLDSDKNSAVVSYTPCDSQESGNYLLATFRCQANTSRLEVKLRTIEGQAGVLRAYVSPVLQPKCCQLREYQLKPLSLHCRTHTPHEDKPLNVLTLRGTFSVGEMHSWVVLSLPEVPERAPATDPATLYFVSTFLGTVLDCVYTRGEATFKSDNISTISILKDVLTKEATRKKISLDISCGMITDLFIDVYKFRGNNVKSKVPALLQILDHYDFKSLADFFTNKV</sequence>
<dbReference type="Pfam" id="PF23743">
    <property type="entry name" value="Beta-prop_BBS7"/>
    <property type="match status" value="2"/>
</dbReference>
<dbReference type="VEuPathDB" id="VectorBase:ISCI011396"/>
<dbReference type="GO" id="GO:0034464">
    <property type="term" value="C:BBSome"/>
    <property type="evidence" value="ECO:0000318"/>
    <property type="project" value="GO_Central"/>
</dbReference>
<reference evidence="5 7" key="1">
    <citation type="submission" date="2008-03" db="EMBL/GenBank/DDBJ databases">
        <title>Annotation of Ixodes scapularis.</title>
        <authorList>
            <consortium name="Ixodes scapularis Genome Project Consortium"/>
            <person name="Caler E."/>
            <person name="Hannick L.I."/>
            <person name="Bidwell S."/>
            <person name="Joardar V."/>
            <person name="Thiagarajan M."/>
            <person name="Amedeo P."/>
            <person name="Galinsky K.J."/>
            <person name="Schobel S."/>
            <person name="Inman J."/>
            <person name="Hostetler J."/>
            <person name="Miller J."/>
            <person name="Hammond M."/>
            <person name="Megy K."/>
            <person name="Lawson D."/>
            <person name="Kodira C."/>
            <person name="Sutton G."/>
            <person name="Meyer J."/>
            <person name="Hill C.A."/>
            <person name="Birren B."/>
            <person name="Nene V."/>
            <person name="Collins F."/>
            <person name="Alarcon-Chaidez F."/>
            <person name="Wikel S."/>
            <person name="Strausberg R."/>
        </authorList>
    </citation>
    <scope>NUCLEOTIDE SEQUENCE [LARGE SCALE GENOMIC DNA]</scope>
    <source>
        <strain evidence="7">Wikel</strain>
        <strain evidence="5">Wikel colony</strain>
    </source>
</reference>
<evidence type="ECO:0000313" key="7">
    <source>
        <dbReference type="Proteomes" id="UP000001555"/>
    </source>
</evidence>
<evidence type="ECO:0000259" key="2">
    <source>
        <dbReference type="Pfam" id="PF23360"/>
    </source>
</evidence>
<dbReference type="AlphaFoldDB" id="B7Q560"/>
<dbReference type="GO" id="GO:0043005">
    <property type="term" value="C:neuron projection"/>
    <property type="evidence" value="ECO:0000318"/>
    <property type="project" value="GO_Central"/>
</dbReference>
<dbReference type="GO" id="GO:0016020">
    <property type="term" value="C:membrane"/>
    <property type="evidence" value="ECO:0000318"/>
    <property type="project" value="GO_Central"/>
</dbReference>
<feature type="coiled-coil region" evidence="1">
    <location>
        <begin position="225"/>
        <end position="252"/>
    </location>
</feature>
<dbReference type="OrthoDB" id="414590at2759"/>
<dbReference type="PANTHER" id="PTHR16074">
    <property type="entry name" value="BARDET-BIEDL SYNDROME 7 PROTEIN"/>
    <property type="match status" value="1"/>
</dbReference>
<dbReference type="STRING" id="6945.B7Q560"/>
<name>B7Q560_IXOSC</name>
<dbReference type="EMBL" id="ABJB010083097">
    <property type="status" value="NOT_ANNOTATED_CDS"/>
    <property type="molecule type" value="Genomic_DNA"/>
</dbReference>
<dbReference type="HOGENOM" id="CLU_018704_1_0_1"/>
<accession>B7Q560</accession>
<feature type="domain" description="BBS7 GAE" evidence="2">
    <location>
        <begin position="268"/>
        <end position="377"/>
    </location>
</feature>
<dbReference type="GO" id="GO:0036064">
    <property type="term" value="C:ciliary basal body"/>
    <property type="evidence" value="ECO:0000318"/>
    <property type="project" value="GO_Central"/>
</dbReference>
<evidence type="ECO:0000259" key="4">
    <source>
        <dbReference type="Pfam" id="PF23743"/>
    </source>
</evidence>
<dbReference type="EMBL" id="ABJB010378594">
    <property type="status" value="NOT_ANNOTATED_CDS"/>
    <property type="molecule type" value="Genomic_DNA"/>
</dbReference>
<dbReference type="InParanoid" id="B7Q560"/>
<evidence type="ECO:0000313" key="5">
    <source>
        <dbReference type="EMBL" id="EEC13982.1"/>
    </source>
</evidence>
<evidence type="ECO:0000256" key="1">
    <source>
        <dbReference type="SAM" id="Coils"/>
    </source>
</evidence>